<reference evidence="3 4" key="1">
    <citation type="submission" date="2018-06" db="EMBL/GenBank/DDBJ databases">
        <title>Phytoactinopolyspora halophila sp. nov., a novel halophilic actinomycete isolated from a saline soil in China.</title>
        <authorList>
            <person name="Tang S.-K."/>
        </authorList>
    </citation>
    <scope>NUCLEOTIDE SEQUENCE [LARGE SCALE GENOMIC DNA]</scope>
    <source>
        <strain evidence="3 4">YIM 96934</strain>
    </source>
</reference>
<feature type="signal peptide" evidence="2">
    <location>
        <begin position="1"/>
        <end position="20"/>
    </location>
</feature>
<proteinExistence type="predicted"/>
<evidence type="ECO:0008006" key="5">
    <source>
        <dbReference type="Google" id="ProtNLM"/>
    </source>
</evidence>
<dbReference type="RefSeq" id="WP_112259307.1">
    <property type="nucleotide sequence ID" value="NZ_QMIG01000018.1"/>
</dbReference>
<feature type="compositionally biased region" description="Polar residues" evidence="1">
    <location>
        <begin position="254"/>
        <end position="265"/>
    </location>
</feature>
<evidence type="ECO:0000256" key="1">
    <source>
        <dbReference type="SAM" id="MobiDB-lite"/>
    </source>
</evidence>
<sequence length="265" mass="27830">MSVRRSFLAALGATSLALLAACGDDDSSTVVTDDAVDDGGPGLTGPAASDLVVSCGPVEFGDIPADTSSLPALGERTSEIDLASIEGERELFEVHDWSIASESDDELELFGTAHDAPPDGPNHAYATLERADSGWVPRSWGQCGLEVDAPGWGHARFVLDPGTEPDAASSTVSLRAWEVDCANGQAPDDRAVEPVILDDDDTVSVVILVEPVQEGAECPGNPSFSVELELDEPLGERAVYDASVDPAQERSWPPSESSLESQGRR</sequence>
<gene>
    <name evidence="3" type="ORF">DPM12_15840</name>
</gene>
<feature type="region of interest" description="Disordered" evidence="1">
    <location>
        <begin position="237"/>
        <end position="265"/>
    </location>
</feature>
<dbReference type="AlphaFoldDB" id="A0A329QHS8"/>
<name>A0A329QHS8_9ACTN</name>
<protein>
    <recommendedName>
        <fullName evidence="5">LppP/LprE family lipoprotein</fullName>
    </recommendedName>
</protein>
<dbReference type="PROSITE" id="PS51257">
    <property type="entry name" value="PROKAR_LIPOPROTEIN"/>
    <property type="match status" value="1"/>
</dbReference>
<keyword evidence="4" id="KW-1185">Reference proteome</keyword>
<accession>A0A329QHS8</accession>
<organism evidence="3 4">
    <name type="scientific">Phytoactinopolyspora halophila</name>
    <dbReference type="NCBI Taxonomy" id="1981511"/>
    <lineage>
        <taxon>Bacteria</taxon>
        <taxon>Bacillati</taxon>
        <taxon>Actinomycetota</taxon>
        <taxon>Actinomycetes</taxon>
        <taxon>Jiangellales</taxon>
        <taxon>Jiangellaceae</taxon>
        <taxon>Phytoactinopolyspora</taxon>
    </lineage>
</organism>
<evidence type="ECO:0000256" key="2">
    <source>
        <dbReference type="SAM" id="SignalP"/>
    </source>
</evidence>
<feature type="chain" id="PRO_5039079492" description="LppP/LprE family lipoprotein" evidence="2">
    <location>
        <begin position="21"/>
        <end position="265"/>
    </location>
</feature>
<dbReference type="EMBL" id="QMIG01000018">
    <property type="protein sequence ID" value="RAW11925.1"/>
    <property type="molecule type" value="Genomic_DNA"/>
</dbReference>
<dbReference type="Proteomes" id="UP000250462">
    <property type="component" value="Unassembled WGS sequence"/>
</dbReference>
<comment type="caution">
    <text evidence="3">The sequence shown here is derived from an EMBL/GenBank/DDBJ whole genome shotgun (WGS) entry which is preliminary data.</text>
</comment>
<evidence type="ECO:0000313" key="4">
    <source>
        <dbReference type="Proteomes" id="UP000250462"/>
    </source>
</evidence>
<keyword evidence="2" id="KW-0732">Signal</keyword>
<evidence type="ECO:0000313" key="3">
    <source>
        <dbReference type="EMBL" id="RAW11925.1"/>
    </source>
</evidence>